<feature type="region of interest" description="Disordered" evidence="10">
    <location>
        <begin position="469"/>
        <end position="506"/>
    </location>
</feature>
<dbReference type="PRINTS" id="PR01009">
    <property type="entry name" value="FLGMRINGFLIF"/>
</dbReference>
<comment type="subcellular location">
    <subcellularLocation>
        <location evidence="1 9">Bacterial flagellum basal body</location>
    </subcellularLocation>
    <subcellularLocation>
        <location evidence="2">Cell membrane</location>
        <topology evidence="2">Multi-pass membrane protein</topology>
    </subcellularLocation>
</comment>
<accession>A0A928Q483</accession>
<feature type="domain" description="Flagellar M-ring N-terminal" evidence="12">
    <location>
        <begin position="46"/>
        <end position="215"/>
    </location>
</feature>
<evidence type="ECO:0000259" key="13">
    <source>
        <dbReference type="Pfam" id="PF08345"/>
    </source>
</evidence>
<reference evidence="14" key="1">
    <citation type="submission" date="2019-04" db="EMBL/GenBank/DDBJ databases">
        <title>Evolution of Biomass-Degrading Anaerobic Consortia Revealed by Metagenomics.</title>
        <authorList>
            <person name="Peng X."/>
        </authorList>
    </citation>
    <scope>NUCLEOTIDE SEQUENCE</scope>
    <source>
        <strain evidence="14">SIG551</strain>
    </source>
</reference>
<dbReference type="Pfam" id="PF01514">
    <property type="entry name" value="YscJ_FliF"/>
    <property type="match status" value="1"/>
</dbReference>
<keyword evidence="6 11" id="KW-1133">Transmembrane helix</keyword>
<dbReference type="RefSeq" id="WP_326839992.1">
    <property type="nucleotide sequence ID" value="NZ_SVNY01000002.1"/>
</dbReference>
<dbReference type="PANTHER" id="PTHR30046">
    <property type="entry name" value="FLAGELLAR M-RING PROTEIN"/>
    <property type="match status" value="1"/>
</dbReference>
<dbReference type="Pfam" id="PF08345">
    <property type="entry name" value="YscJ_FliF_C"/>
    <property type="match status" value="1"/>
</dbReference>
<protein>
    <recommendedName>
        <fullName evidence="9">Flagellar M-ring protein</fullName>
    </recommendedName>
</protein>
<evidence type="ECO:0000313" key="15">
    <source>
        <dbReference type="Proteomes" id="UP000754750"/>
    </source>
</evidence>
<sequence>MNEQLKKYIEPVKTFWSNQSKKRKIIWISGLAGIVLIAVLAAYLLNRPPYVVLYPGLEHQEAVEVMTELGKRNVNYEEKDGTILVPKDEENSLRMDLANMGYPKTAPNYDFFTSNTDVMTTDYEKKTIEKYQLNQRLEAVIETLDGVKNANVTISIPEENTYAWSKDTTKPTASVSITLYGENSLNTKQVNGIKQLVSKSVPNLTAENVAVIDTSSGEELGGASDGSSQVDLSQFKRTIEKAYENDVESSVMKVLGPVFGANNVGITAKSVMDVDKKIQEIITYKPSTEGGNTGVISESSQKTEQERANGASGGAAGAETNSDITTYPGVTVDGNTIYAKDEKSYKYLVSQVKEQVQGDAASIKDLTISVVINQQMMNDTQRTQIADLVAHAAAIDPSKVVVYNAPFAEKPAAETASNGLITPEMTRILIFVGIGAAALLLLIIILLAVTRARKRKMVEAEGEEIPVPEDFYELTPVSGQEPEEEAEEDPEALAREQARKEAEEALRSKKEALEALEKSREVRSGKEEVLRGKLKDFAAQNPEIAAQLIRTWLRGDDFNE</sequence>
<dbReference type="InterPro" id="IPR013556">
    <property type="entry name" value="Flag_M-ring_C"/>
</dbReference>
<keyword evidence="4" id="KW-1003">Cell membrane</keyword>
<evidence type="ECO:0000256" key="10">
    <source>
        <dbReference type="SAM" id="MobiDB-lite"/>
    </source>
</evidence>
<feature type="transmembrane region" description="Helical" evidence="11">
    <location>
        <begin position="428"/>
        <end position="449"/>
    </location>
</feature>
<evidence type="ECO:0000256" key="6">
    <source>
        <dbReference type="ARBA" id="ARBA00022989"/>
    </source>
</evidence>
<evidence type="ECO:0000259" key="12">
    <source>
        <dbReference type="Pfam" id="PF01514"/>
    </source>
</evidence>
<comment type="similarity">
    <text evidence="3 9">Belongs to the FliF family.</text>
</comment>
<dbReference type="InterPro" id="IPR043427">
    <property type="entry name" value="YscJ/FliF"/>
</dbReference>
<name>A0A928Q483_9FIRM</name>
<evidence type="ECO:0000256" key="1">
    <source>
        <dbReference type="ARBA" id="ARBA00004117"/>
    </source>
</evidence>
<feature type="compositionally biased region" description="Basic and acidic residues" evidence="10">
    <location>
        <begin position="492"/>
        <end position="506"/>
    </location>
</feature>
<dbReference type="GO" id="GO:0009431">
    <property type="term" value="C:bacterial-type flagellum basal body, MS ring"/>
    <property type="evidence" value="ECO:0007669"/>
    <property type="project" value="InterPro"/>
</dbReference>
<keyword evidence="14" id="KW-0282">Flagellum</keyword>
<dbReference type="InterPro" id="IPR000067">
    <property type="entry name" value="FlgMring_FliF"/>
</dbReference>
<evidence type="ECO:0000256" key="3">
    <source>
        <dbReference type="ARBA" id="ARBA00007971"/>
    </source>
</evidence>
<dbReference type="GO" id="GO:0005886">
    <property type="term" value="C:plasma membrane"/>
    <property type="evidence" value="ECO:0007669"/>
    <property type="project" value="UniProtKB-SubCell"/>
</dbReference>
<evidence type="ECO:0000256" key="4">
    <source>
        <dbReference type="ARBA" id="ARBA00022475"/>
    </source>
</evidence>
<feature type="compositionally biased region" description="Polar residues" evidence="10">
    <location>
        <begin position="289"/>
        <end position="300"/>
    </location>
</feature>
<feature type="region of interest" description="Disordered" evidence="10">
    <location>
        <begin position="289"/>
        <end position="322"/>
    </location>
</feature>
<dbReference type="PANTHER" id="PTHR30046:SF0">
    <property type="entry name" value="FLAGELLAR M-RING PROTEIN"/>
    <property type="match status" value="1"/>
</dbReference>
<dbReference type="AlphaFoldDB" id="A0A928Q483"/>
<evidence type="ECO:0000256" key="5">
    <source>
        <dbReference type="ARBA" id="ARBA00022692"/>
    </source>
</evidence>
<comment type="function">
    <text evidence="9">The M ring may be actively involved in energy transduction.</text>
</comment>
<organism evidence="14 15">
    <name type="scientific">Faecalispora sporosphaeroides</name>
    <dbReference type="NCBI Taxonomy" id="1549"/>
    <lineage>
        <taxon>Bacteria</taxon>
        <taxon>Bacillati</taxon>
        <taxon>Bacillota</taxon>
        <taxon>Clostridia</taxon>
        <taxon>Eubacteriales</taxon>
        <taxon>Oscillospiraceae</taxon>
        <taxon>Faecalispora</taxon>
    </lineage>
</organism>
<gene>
    <name evidence="14" type="primary">fliF</name>
    <name evidence="14" type="ORF">E7512_03490</name>
</gene>
<dbReference type="GO" id="GO:0003774">
    <property type="term" value="F:cytoskeletal motor activity"/>
    <property type="evidence" value="ECO:0007669"/>
    <property type="project" value="InterPro"/>
</dbReference>
<evidence type="ECO:0000256" key="2">
    <source>
        <dbReference type="ARBA" id="ARBA00004651"/>
    </source>
</evidence>
<evidence type="ECO:0000256" key="7">
    <source>
        <dbReference type="ARBA" id="ARBA00023136"/>
    </source>
</evidence>
<feature type="compositionally biased region" description="Acidic residues" evidence="10">
    <location>
        <begin position="481"/>
        <end position="491"/>
    </location>
</feature>
<evidence type="ECO:0000256" key="11">
    <source>
        <dbReference type="SAM" id="Phobius"/>
    </source>
</evidence>
<evidence type="ECO:0000256" key="8">
    <source>
        <dbReference type="ARBA" id="ARBA00023143"/>
    </source>
</evidence>
<keyword evidence="5 11" id="KW-0812">Transmembrane</keyword>
<comment type="caution">
    <text evidence="14">The sequence shown here is derived from an EMBL/GenBank/DDBJ whole genome shotgun (WGS) entry which is preliminary data.</text>
</comment>
<dbReference type="InterPro" id="IPR045851">
    <property type="entry name" value="AMP-bd_C_sf"/>
</dbReference>
<keyword evidence="14" id="KW-0969">Cilium</keyword>
<dbReference type="Gene3D" id="3.30.300.30">
    <property type="match status" value="1"/>
</dbReference>
<evidence type="ECO:0000313" key="14">
    <source>
        <dbReference type="EMBL" id="MBE6832635.1"/>
    </source>
</evidence>
<dbReference type="EMBL" id="SVNY01000002">
    <property type="protein sequence ID" value="MBE6832635.1"/>
    <property type="molecule type" value="Genomic_DNA"/>
</dbReference>
<dbReference type="InterPro" id="IPR006182">
    <property type="entry name" value="FliF_N_dom"/>
</dbReference>
<keyword evidence="14" id="KW-0966">Cell projection</keyword>
<proteinExistence type="inferred from homology"/>
<dbReference type="Proteomes" id="UP000754750">
    <property type="component" value="Unassembled WGS sequence"/>
</dbReference>
<keyword evidence="8 9" id="KW-0975">Bacterial flagellum</keyword>
<dbReference type="GO" id="GO:0071973">
    <property type="term" value="P:bacterial-type flagellum-dependent cell motility"/>
    <property type="evidence" value="ECO:0007669"/>
    <property type="project" value="InterPro"/>
</dbReference>
<feature type="domain" description="Flagellar M-ring C-terminal" evidence="13">
    <location>
        <begin position="255"/>
        <end position="407"/>
    </location>
</feature>
<keyword evidence="7 11" id="KW-0472">Membrane</keyword>
<dbReference type="PIRSF" id="PIRSF004862">
    <property type="entry name" value="FliF"/>
    <property type="match status" value="1"/>
</dbReference>
<evidence type="ECO:0000256" key="9">
    <source>
        <dbReference type="PIRNR" id="PIRNR004862"/>
    </source>
</evidence>
<dbReference type="NCBIfam" id="TIGR00206">
    <property type="entry name" value="fliF"/>
    <property type="match status" value="1"/>
</dbReference>
<feature type="transmembrane region" description="Helical" evidence="11">
    <location>
        <begin position="25"/>
        <end position="45"/>
    </location>
</feature>